<dbReference type="STRING" id="1305675.BFG57_07860"/>
<accession>A0A1E5LK66</accession>
<name>A0A1E5LK66_9BACI</name>
<evidence type="ECO:0000256" key="2">
    <source>
        <dbReference type="ARBA" id="ARBA00004893"/>
    </source>
</evidence>
<dbReference type="NCBIfam" id="TIGR00078">
    <property type="entry name" value="nadC"/>
    <property type="match status" value="1"/>
</dbReference>
<dbReference type="OrthoDB" id="9782546at2"/>
<dbReference type="FunFam" id="3.20.20.70:FF:000030">
    <property type="entry name" value="Nicotinate-nucleotide pyrophosphorylase, carboxylating"/>
    <property type="match status" value="1"/>
</dbReference>
<dbReference type="EC" id="2.4.2.19" evidence="5"/>
<dbReference type="EMBL" id="MJEH01000002">
    <property type="protein sequence ID" value="OEH94461.1"/>
    <property type="molecule type" value="Genomic_DNA"/>
</dbReference>
<feature type="binding site" evidence="13">
    <location>
        <begin position="259"/>
        <end position="261"/>
    </location>
    <ligand>
        <name>substrate</name>
    </ligand>
</feature>
<dbReference type="InterPro" id="IPR004393">
    <property type="entry name" value="NadC"/>
</dbReference>
<feature type="binding site" evidence="13">
    <location>
        <begin position="238"/>
        <end position="240"/>
    </location>
    <ligand>
        <name>substrate</name>
    </ligand>
</feature>
<evidence type="ECO:0000259" key="15">
    <source>
        <dbReference type="Pfam" id="PF02749"/>
    </source>
</evidence>
<dbReference type="SUPFAM" id="SSF54675">
    <property type="entry name" value="Nicotinate/Quinolinate PRTase N-terminal domain-like"/>
    <property type="match status" value="1"/>
</dbReference>
<keyword evidence="8 12" id="KW-0808">Transferase</keyword>
<dbReference type="PANTHER" id="PTHR32179:SF3">
    <property type="entry name" value="NICOTINATE-NUCLEOTIDE PYROPHOSPHORYLASE [CARBOXYLATING]"/>
    <property type="match status" value="1"/>
</dbReference>
<evidence type="ECO:0000313" key="16">
    <source>
        <dbReference type="EMBL" id="OEH94461.1"/>
    </source>
</evidence>
<dbReference type="PANTHER" id="PTHR32179">
    <property type="entry name" value="NICOTINATE-NUCLEOTIDE PYROPHOSPHORYLASE [CARBOXYLATING]"/>
    <property type="match status" value="1"/>
</dbReference>
<dbReference type="Gene3D" id="3.90.1170.20">
    <property type="entry name" value="Quinolinate phosphoribosyl transferase, N-terminal domain"/>
    <property type="match status" value="1"/>
</dbReference>
<dbReference type="GO" id="GO:0005737">
    <property type="term" value="C:cytoplasm"/>
    <property type="evidence" value="ECO:0007669"/>
    <property type="project" value="TreeGrafter"/>
</dbReference>
<evidence type="ECO:0000256" key="13">
    <source>
        <dbReference type="PIRSR" id="PIRSR006250-1"/>
    </source>
</evidence>
<comment type="pathway">
    <text evidence="2">Cofactor biosynthesis; NAD(+) biosynthesis; nicotinate D-ribonucleotide from quinolinate: step 1/1.</text>
</comment>
<evidence type="ECO:0000256" key="11">
    <source>
        <dbReference type="ARBA" id="ARBA00069173"/>
    </source>
</evidence>
<evidence type="ECO:0000313" key="17">
    <source>
        <dbReference type="Proteomes" id="UP000095209"/>
    </source>
</evidence>
<dbReference type="InterPro" id="IPR027277">
    <property type="entry name" value="NadC/ModD"/>
</dbReference>
<organism evidence="16 17">
    <name type="scientific">Bacillus solimangrovi</name>
    <dbReference type="NCBI Taxonomy" id="1305675"/>
    <lineage>
        <taxon>Bacteria</taxon>
        <taxon>Bacillati</taxon>
        <taxon>Bacillota</taxon>
        <taxon>Bacilli</taxon>
        <taxon>Bacillales</taxon>
        <taxon>Bacillaceae</taxon>
        <taxon>Bacillus</taxon>
    </lineage>
</organism>
<feature type="domain" description="Quinolinate phosphoribosyl transferase C-terminal" evidence="14">
    <location>
        <begin position="109"/>
        <end position="273"/>
    </location>
</feature>
<evidence type="ECO:0000256" key="7">
    <source>
        <dbReference type="ARBA" id="ARBA00022676"/>
    </source>
</evidence>
<comment type="caution">
    <text evidence="16">The sequence shown here is derived from an EMBL/GenBank/DDBJ whole genome shotgun (WGS) entry which is preliminary data.</text>
</comment>
<evidence type="ECO:0000256" key="9">
    <source>
        <dbReference type="ARBA" id="ARBA00033102"/>
    </source>
</evidence>
<dbReference type="InterPro" id="IPR002638">
    <property type="entry name" value="Quinolinate_PRibosylTrfase_C"/>
</dbReference>
<dbReference type="Pfam" id="PF02749">
    <property type="entry name" value="QRPTase_N"/>
    <property type="match status" value="1"/>
</dbReference>
<protein>
    <recommendedName>
        <fullName evidence="11">Probable nicotinate-nucleotide pyrophosphorylase [carboxylating]</fullName>
        <ecNumber evidence="5">2.4.2.19</ecNumber>
    </recommendedName>
    <alternativeName>
        <fullName evidence="9">Quinolinate phosphoribosyltransferase [decarboxylating]</fullName>
    </alternativeName>
</protein>
<proteinExistence type="inferred from homology"/>
<evidence type="ECO:0000256" key="8">
    <source>
        <dbReference type="ARBA" id="ARBA00022679"/>
    </source>
</evidence>
<evidence type="ECO:0000256" key="1">
    <source>
        <dbReference type="ARBA" id="ARBA00003237"/>
    </source>
</evidence>
<dbReference type="Gene3D" id="3.20.20.70">
    <property type="entry name" value="Aldolase class I"/>
    <property type="match status" value="1"/>
</dbReference>
<comment type="similarity">
    <text evidence="3 12">Belongs to the NadC/ModD family.</text>
</comment>
<dbReference type="Pfam" id="PF01729">
    <property type="entry name" value="QRPTase_C"/>
    <property type="match status" value="1"/>
</dbReference>
<evidence type="ECO:0000259" key="14">
    <source>
        <dbReference type="Pfam" id="PF01729"/>
    </source>
</evidence>
<dbReference type="Proteomes" id="UP000095209">
    <property type="component" value="Unassembled WGS sequence"/>
</dbReference>
<feature type="binding site" evidence="13">
    <location>
        <position position="194"/>
    </location>
    <ligand>
        <name>substrate</name>
    </ligand>
</feature>
<dbReference type="RefSeq" id="WP_069715608.1">
    <property type="nucleotide sequence ID" value="NZ_MJEH01000002.1"/>
</dbReference>
<keyword evidence="17" id="KW-1185">Reference proteome</keyword>
<dbReference type="PIRSF" id="PIRSF006250">
    <property type="entry name" value="NadC_ModD"/>
    <property type="match status" value="1"/>
</dbReference>
<feature type="binding site" evidence="13">
    <location>
        <position position="215"/>
    </location>
    <ligand>
        <name>substrate</name>
    </ligand>
</feature>
<keyword evidence="6" id="KW-0662">Pyridine nucleotide biosynthesis</keyword>
<evidence type="ECO:0000256" key="12">
    <source>
        <dbReference type="PIRNR" id="PIRNR006250"/>
    </source>
</evidence>
<sequence>MNVLKIQEQIKAFFLEDIGEGDVTNQLLFQGAGRTEGELLAKQSGILSGVKCIEVGYQLLDPSIHVTLHKHDGDTLEKGERIATIEGPVEHLLTGERVILNLLQHMSGIATITKKVVNELNNSDIRVCDTRKTFPGLRMFEKYAVTCGGGFNHRKGLYDGIMLKDNHIAFAGSISNAVQMLREQTGHMVKIEVETENQDEVIEAVQAGADIIMFDNCTPEEADRYAKLVPQSIITEISGGITLDNIASYRDTDVDYISLGFITQSAPALDISFNLKESRKYTK</sequence>
<evidence type="ECO:0000256" key="6">
    <source>
        <dbReference type="ARBA" id="ARBA00022642"/>
    </source>
</evidence>
<feature type="binding site" evidence="13">
    <location>
        <begin position="130"/>
        <end position="132"/>
    </location>
    <ligand>
        <name>substrate</name>
    </ligand>
</feature>
<dbReference type="AlphaFoldDB" id="A0A1E5LK66"/>
<comment type="function">
    <text evidence="1">Involved in the catabolism of quinolinic acid (QA).</text>
</comment>
<dbReference type="InterPro" id="IPR022412">
    <property type="entry name" value="Quinolinate_PRibosylTrfase_N"/>
</dbReference>
<evidence type="ECO:0000256" key="10">
    <source>
        <dbReference type="ARBA" id="ARBA00047445"/>
    </source>
</evidence>
<dbReference type="SUPFAM" id="SSF51690">
    <property type="entry name" value="Nicotinate/Quinolinate PRTase C-terminal domain-like"/>
    <property type="match status" value="1"/>
</dbReference>
<dbReference type="UniPathway" id="UPA00253">
    <property type="reaction ID" value="UER00331"/>
</dbReference>
<dbReference type="InterPro" id="IPR013785">
    <property type="entry name" value="Aldolase_TIM"/>
</dbReference>
<feature type="binding site" evidence="13">
    <location>
        <position position="154"/>
    </location>
    <ligand>
        <name>substrate</name>
    </ligand>
</feature>
<dbReference type="InterPro" id="IPR036068">
    <property type="entry name" value="Nicotinate_pribotase-like_C"/>
</dbReference>
<dbReference type="GO" id="GO:0034213">
    <property type="term" value="P:quinolinate catabolic process"/>
    <property type="evidence" value="ECO:0007669"/>
    <property type="project" value="TreeGrafter"/>
</dbReference>
<reference evidence="16 17" key="1">
    <citation type="submission" date="2016-08" db="EMBL/GenBank/DDBJ databases">
        <title>Genome of Bacillus solimangrovi GH2-4.</title>
        <authorList>
            <person name="Lim S."/>
            <person name="Kim B.-C."/>
        </authorList>
    </citation>
    <scope>NUCLEOTIDE SEQUENCE [LARGE SCALE GENOMIC DNA]</scope>
    <source>
        <strain evidence="16 17">GH2-4</strain>
    </source>
</reference>
<feature type="binding site" evidence="13">
    <location>
        <position position="164"/>
    </location>
    <ligand>
        <name>substrate</name>
    </ligand>
</feature>
<feature type="domain" description="Quinolinate phosphoribosyl transferase N-terminal" evidence="15">
    <location>
        <begin position="22"/>
        <end position="107"/>
    </location>
</feature>
<keyword evidence="7 12" id="KW-0328">Glycosyltransferase</keyword>
<gene>
    <name evidence="16" type="ORF">BFG57_07860</name>
</gene>
<dbReference type="FunFam" id="3.90.1170.20:FF:000001">
    <property type="entry name" value="Nicotinate-nucleotide diphosphorylase (Carboxylating)"/>
    <property type="match status" value="1"/>
</dbReference>
<dbReference type="CDD" id="cd01572">
    <property type="entry name" value="QPRTase"/>
    <property type="match status" value="1"/>
</dbReference>
<comment type="catalytic activity">
    <reaction evidence="10">
        <text>nicotinate beta-D-ribonucleotide + CO2 + diphosphate = quinolinate + 5-phospho-alpha-D-ribose 1-diphosphate + 2 H(+)</text>
        <dbReference type="Rhea" id="RHEA:12733"/>
        <dbReference type="ChEBI" id="CHEBI:15378"/>
        <dbReference type="ChEBI" id="CHEBI:16526"/>
        <dbReference type="ChEBI" id="CHEBI:29959"/>
        <dbReference type="ChEBI" id="CHEBI:33019"/>
        <dbReference type="ChEBI" id="CHEBI:57502"/>
        <dbReference type="ChEBI" id="CHEBI:58017"/>
        <dbReference type="EC" id="2.4.2.19"/>
    </reaction>
</comment>
<evidence type="ECO:0000256" key="4">
    <source>
        <dbReference type="ARBA" id="ARBA00011218"/>
    </source>
</evidence>
<evidence type="ECO:0000256" key="3">
    <source>
        <dbReference type="ARBA" id="ARBA00009400"/>
    </source>
</evidence>
<dbReference type="InterPro" id="IPR037128">
    <property type="entry name" value="Quinolinate_PRibosylTase_N_sf"/>
</dbReference>
<evidence type="ECO:0000256" key="5">
    <source>
        <dbReference type="ARBA" id="ARBA00011944"/>
    </source>
</evidence>
<dbReference type="GO" id="GO:0004514">
    <property type="term" value="F:nicotinate-nucleotide diphosphorylase (carboxylating) activity"/>
    <property type="evidence" value="ECO:0007669"/>
    <property type="project" value="UniProtKB-EC"/>
</dbReference>
<feature type="binding site" evidence="13">
    <location>
        <position position="97"/>
    </location>
    <ligand>
        <name>substrate</name>
    </ligand>
</feature>
<dbReference type="GO" id="GO:0009435">
    <property type="term" value="P:NAD+ biosynthetic process"/>
    <property type="evidence" value="ECO:0007669"/>
    <property type="project" value="UniProtKB-UniPathway"/>
</dbReference>
<comment type="subunit">
    <text evidence="4">Hexamer formed by 3 homodimers.</text>
</comment>